<dbReference type="EMBL" id="MT740739">
    <property type="protein sequence ID" value="QMV33189.1"/>
    <property type="molecule type" value="Genomic_DNA"/>
</dbReference>
<name>A0A7G5BA66_9CAUD</name>
<feature type="region of interest" description="Disordered" evidence="1">
    <location>
        <begin position="445"/>
        <end position="515"/>
    </location>
</feature>
<proteinExistence type="predicted"/>
<feature type="compositionally biased region" description="Low complexity" evidence="1">
    <location>
        <begin position="453"/>
        <end position="470"/>
    </location>
</feature>
<feature type="region of interest" description="Disordered" evidence="1">
    <location>
        <begin position="326"/>
        <end position="358"/>
    </location>
</feature>
<dbReference type="Proteomes" id="UP000515274">
    <property type="component" value="Segment"/>
</dbReference>
<accession>A0A7G5BA66</accession>
<gene>
    <name evidence="2" type="ORF">23F_00027</name>
</gene>
<evidence type="ECO:0000256" key="1">
    <source>
        <dbReference type="SAM" id="MobiDB-lite"/>
    </source>
</evidence>
<feature type="compositionally biased region" description="Polar residues" evidence="1">
    <location>
        <begin position="348"/>
        <end position="357"/>
    </location>
</feature>
<sequence>MSFWGGFAGGMSQGLRQGMAMGKDLRTRMKEDELEQVRQQGLKEAQEARNAAISDIVKQNGISGTTQAAPAGPSQDGGNAPAPAPAAAPAPAPVEITPSPAPAPAPAPASSSAPSANIAPASPSSAFGLMGTPTTDSSHALPSFSVGGKTFANRADAEAEAGKQVPNVADYFMKTGVPKLQEAYIAQGDFDKAESLGKWVESRRGQDAVKTFGKAMTKLMFTNDVDGGVKALGDYYNKFIDDGVDFVSHGVGEDGKINVTLKNKGNGTESNISLSKGDILRMGMAYDPAKLHEMALSQEAQNVKNAADVAKEDRKFKRDVSMQVLKGNQQSKLEDQKSGNRISEETAKAQTDVSTTGAKERAKVEAQVGAKVDALRAAGVSDDFIKEALPGILGAGQYKRATSPDEARRLAFSDFMKSDPTFSRKTKEEQNRLVDQAMSIIYAGGKPGETGLPAAGKDGAAAPAKDAAPPAASPKGVYVRDKKTGEIKLIDPSQLGPVTSPAPKQSVYALPPRDK</sequence>
<keyword evidence="3" id="KW-1185">Reference proteome</keyword>
<reference evidence="2 3" key="1">
    <citation type="submission" date="2020-07" db="EMBL/GenBank/DDBJ databases">
        <title>Ralstonia phages.</title>
        <authorList>
            <person name="Trotereau A."/>
            <person name="Boyer C."/>
            <person name="Torres-Barcelo C."/>
        </authorList>
    </citation>
    <scope>NUCLEOTIDE SEQUENCE [LARGE SCALE GENOMIC DNA]</scope>
</reference>
<organism evidence="2 3">
    <name type="scientific">Ralstonia phage Gerry</name>
    <dbReference type="NCBI Taxonomy" id="2759727"/>
    <lineage>
        <taxon>Viruses</taxon>
        <taxon>Duplodnaviria</taxon>
        <taxon>Heunggongvirae</taxon>
        <taxon>Uroviricota</taxon>
        <taxon>Caudoviricetes</taxon>
        <taxon>Cimandefvirus</taxon>
        <taxon>Cimandefvirus Ggerry</taxon>
    </lineage>
</organism>
<feature type="compositionally biased region" description="Basic and acidic residues" evidence="1">
    <location>
        <begin position="478"/>
        <end position="489"/>
    </location>
</feature>
<feature type="compositionally biased region" description="Pro residues" evidence="1">
    <location>
        <begin position="82"/>
        <end position="92"/>
    </location>
</feature>
<feature type="compositionally biased region" description="Low complexity" evidence="1">
    <location>
        <begin position="108"/>
        <end position="118"/>
    </location>
</feature>
<feature type="region of interest" description="Disordered" evidence="1">
    <location>
        <begin position="27"/>
        <end position="118"/>
    </location>
</feature>
<dbReference type="PANTHER" id="PTHR48125:SF10">
    <property type="entry name" value="OS12G0136300 PROTEIN"/>
    <property type="match status" value="1"/>
</dbReference>
<evidence type="ECO:0000313" key="3">
    <source>
        <dbReference type="Proteomes" id="UP000515274"/>
    </source>
</evidence>
<evidence type="ECO:0000313" key="2">
    <source>
        <dbReference type="EMBL" id="QMV33189.1"/>
    </source>
</evidence>
<protein>
    <submittedName>
        <fullName evidence="2">Uncharacterized protein</fullName>
    </submittedName>
</protein>
<dbReference type="PANTHER" id="PTHR48125">
    <property type="entry name" value="LP07818P1"/>
    <property type="match status" value="1"/>
</dbReference>
<feature type="compositionally biased region" description="Basic and acidic residues" evidence="1">
    <location>
        <begin position="332"/>
        <end position="347"/>
    </location>
</feature>